<dbReference type="Proteomes" id="UP000824782">
    <property type="component" value="Unassembled WGS sequence"/>
</dbReference>
<feature type="chain" id="PRO_5043832169" description="Secreted protein" evidence="1">
    <location>
        <begin position="29"/>
        <end position="91"/>
    </location>
</feature>
<protein>
    <recommendedName>
        <fullName evidence="4">Secreted protein</fullName>
    </recommendedName>
</protein>
<dbReference type="EMBL" id="WNYA01000724">
    <property type="protein sequence ID" value="KAG8547440.1"/>
    <property type="molecule type" value="Genomic_DNA"/>
</dbReference>
<name>A0AAV6ZJA7_ENGPU</name>
<organism evidence="2 3">
    <name type="scientific">Engystomops pustulosus</name>
    <name type="common">Tungara frog</name>
    <name type="synonym">Physalaemus pustulosus</name>
    <dbReference type="NCBI Taxonomy" id="76066"/>
    <lineage>
        <taxon>Eukaryota</taxon>
        <taxon>Metazoa</taxon>
        <taxon>Chordata</taxon>
        <taxon>Craniata</taxon>
        <taxon>Vertebrata</taxon>
        <taxon>Euteleostomi</taxon>
        <taxon>Amphibia</taxon>
        <taxon>Batrachia</taxon>
        <taxon>Anura</taxon>
        <taxon>Neobatrachia</taxon>
        <taxon>Hyloidea</taxon>
        <taxon>Leptodactylidae</taxon>
        <taxon>Leiuperinae</taxon>
        <taxon>Engystomops</taxon>
    </lineage>
</organism>
<comment type="caution">
    <text evidence="2">The sequence shown here is derived from an EMBL/GenBank/DDBJ whole genome shotgun (WGS) entry which is preliminary data.</text>
</comment>
<accession>A0AAV6ZJA7</accession>
<evidence type="ECO:0000313" key="2">
    <source>
        <dbReference type="EMBL" id="KAG8547440.1"/>
    </source>
</evidence>
<keyword evidence="3" id="KW-1185">Reference proteome</keyword>
<proteinExistence type="predicted"/>
<dbReference type="AlphaFoldDB" id="A0AAV6ZJA7"/>
<evidence type="ECO:0000313" key="3">
    <source>
        <dbReference type="Proteomes" id="UP000824782"/>
    </source>
</evidence>
<sequence>MCFPPTNNLHKRWRFLLHVVKLLLLRQCLPPPPSPPPPQPPQVLLHHTTCAGHSGVTQFYTWFAWANKVTQGRNCSVTCNKKSMCGFLRDN</sequence>
<evidence type="ECO:0000256" key="1">
    <source>
        <dbReference type="SAM" id="SignalP"/>
    </source>
</evidence>
<keyword evidence="1" id="KW-0732">Signal</keyword>
<feature type="signal peptide" evidence="1">
    <location>
        <begin position="1"/>
        <end position="28"/>
    </location>
</feature>
<gene>
    <name evidence="2" type="ORF">GDO81_028345</name>
</gene>
<reference evidence="2" key="1">
    <citation type="thesis" date="2020" institute="ProQuest LLC" country="789 East Eisenhower Parkway, Ann Arbor, MI, USA">
        <title>Comparative Genomics and Chromosome Evolution.</title>
        <authorList>
            <person name="Mudd A.B."/>
        </authorList>
    </citation>
    <scope>NUCLEOTIDE SEQUENCE</scope>
    <source>
        <strain evidence="2">237g6f4</strain>
        <tissue evidence="2">Blood</tissue>
    </source>
</reference>
<evidence type="ECO:0008006" key="4">
    <source>
        <dbReference type="Google" id="ProtNLM"/>
    </source>
</evidence>